<dbReference type="PANTHER" id="PTHR45835">
    <property type="entry name" value="YALI0A06105P"/>
    <property type="match status" value="1"/>
</dbReference>
<dbReference type="InterPro" id="IPR036397">
    <property type="entry name" value="RNaseH_sf"/>
</dbReference>
<dbReference type="OrthoDB" id="999727at2759"/>
<keyword evidence="2" id="KW-1185">Reference proteome</keyword>
<organism evidence="1 2">
    <name type="scientific">Gossypium australe</name>
    <dbReference type="NCBI Taxonomy" id="47621"/>
    <lineage>
        <taxon>Eukaryota</taxon>
        <taxon>Viridiplantae</taxon>
        <taxon>Streptophyta</taxon>
        <taxon>Embryophyta</taxon>
        <taxon>Tracheophyta</taxon>
        <taxon>Spermatophyta</taxon>
        <taxon>Magnoliopsida</taxon>
        <taxon>eudicotyledons</taxon>
        <taxon>Gunneridae</taxon>
        <taxon>Pentapetalae</taxon>
        <taxon>rosids</taxon>
        <taxon>malvids</taxon>
        <taxon>Malvales</taxon>
        <taxon>Malvaceae</taxon>
        <taxon>Malvoideae</taxon>
        <taxon>Gossypium</taxon>
    </lineage>
</organism>
<comment type="caution">
    <text evidence="1">The sequence shown here is derived from an EMBL/GenBank/DDBJ whole genome shotgun (WGS) entry which is preliminary data.</text>
</comment>
<reference evidence="1" key="1">
    <citation type="submission" date="2019-08" db="EMBL/GenBank/DDBJ databases">
        <authorList>
            <person name="Liu F."/>
        </authorList>
    </citation>
    <scope>NUCLEOTIDE SEQUENCE [LARGE SCALE GENOMIC DNA]</scope>
    <source>
        <strain evidence="1">PA1801</strain>
        <tissue evidence="1">Leaf</tissue>
    </source>
</reference>
<dbReference type="InterPro" id="IPR012337">
    <property type="entry name" value="RNaseH-like_sf"/>
</dbReference>
<dbReference type="Proteomes" id="UP000325315">
    <property type="component" value="Unassembled WGS sequence"/>
</dbReference>
<sequence>MGVGQNHDGFCSGSTSFPHKEELDWVIVDKLTKSTHFVVVWTNYSLEKLAETYMEEIIRLHDVLSSIVSDLDPSCKNLLELDYILAQSSTLSPMVSLKEYLPLTEFTYNNSYHSSLEISPFEALYGRRCKSPFCWVELSERKLVGPDLIRDTEGKVKIICNHLKIAQYRQKGIHGL</sequence>
<dbReference type="EMBL" id="SMMG02000009">
    <property type="protein sequence ID" value="KAA3461904.1"/>
    <property type="molecule type" value="Genomic_DNA"/>
</dbReference>
<dbReference type="AlphaFoldDB" id="A0A5B6UYH0"/>
<dbReference type="Gene3D" id="3.30.420.10">
    <property type="entry name" value="Ribonuclease H-like superfamily/Ribonuclease H"/>
    <property type="match status" value="1"/>
</dbReference>
<accession>A0A5B6UYH0</accession>
<evidence type="ECO:0000313" key="1">
    <source>
        <dbReference type="EMBL" id="KAA3461904.1"/>
    </source>
</evidence>
<dbReference type="SUPFAM" id="SSF53098">
    <property type="entry name" value="Ribonuclease H-like"/>
    <property type="match status" value="1"/>
</dbReference>
<protein>
    <submittedName>
        <fullName evidence="1">Transposon Ty3-I Gag-Pol polyprotein</fullName>
    </submittedName>
</protein>
<gene>
    <name evidence="1" type="ORF">EPI10_028439</name>
</gene>
<name>A0A5B6UYH0_9ROSI</name>
<proteinExistence type="predicted"/>
<dbReference type="GO" id="GO:0003676">
    <property type="term" value="F:nucleic acid binding"/>
    <property type="evidence" value="ECO:0007669"/>
    <property type="project" value="InterPro"/>
</dbReference>
<evidence type="ECO:0000313" key="2">
    <source>
        <dbReference type="Proteomes" id="UP000325315"/>
    </source>
</evidence>
<dbReference type="PANTHER" id="PTHR45835:SF99">
    <property type="entry name" value="CHROMO DOMAIN-CONTAINING PROTEIN-RELATED"/>
    <property type="match status" value="1"/>
</dbReference>